<organism evidence="3 4">
    <name type="scientific">Trypanosoma equiperdum</name>
    <dbReference type="NCBI Taxonomy" id="5694"/>
    <lineage>
        <taxon>Eukaryota</taxon>
        <taxon>Discoba</taxon>
        <taxon>Euglenozoa</taxon>
        <taxon>Kinetoplastea</taxon>
        <taxon>Metakinetoplastina</taxon>
        <taxon>Trypanosomatida</taxon>
        <taxon>Trypanosomatidae</taxon>
        <taxon>Trypanosoma</taxon>
    </lineage>
</organism>
<feature type="region of interest" description="Disordered" evidence="2">
    <location>
        <begin position="107"/>
        <end position="185"/>
    </location>
</feature>
<dbReference type="EMBL" id="CZPT02001585">
    <property type="protein sequence ID" value="SCU71186.1"/>
    <property type="molecule type" value="Genomic_DNA"/>
</dbReference>
<dbReference type="SUPFAM" id="SSF47473">
    <property type="entry name" value="EF-hand"/>
    <property type="match status" value="1"/>
</dbReference>
<evidence type="ECO:0008006" key="5">
    <source>
        <dbReference type="Google" id="ProtNLM"/>
    </source>
</evidence>
<keyword evidence="4" id="KW-1185">Reference proteome</keyword>
<dbReference type="RefSeq" id="XP_067081889.1">
    <property type="nucleotide sequence ID" value="XM_067225788.1"/>
</dbReference>
<dbReference type="VEuPathDB" id="TriTrypDB:TEOVI_000276600"/>
<dbReference type="GeneID" id="92376706"/>
<dbReference type="Gene3D" id="3.10.20.650">
    <property type="match status" value="1"/>
</dbReference>
<evidence type="ECO:0000256" key="1">
    <source>
        <dbReference type="SAM" id="Coils"/>
    </source>
</evidence>
<feature type="compositionally biased region" description="Basic and acidic residues" evidence="2">
    <location>
        <begin position="167"/>
        <end position="184"/>
    </location>
</feature>
<evidence type="ECO:0000313" key="3">
    <source>
        <dbReference type="EMBL" id="SCU71186.1"/>
    </source>
</evidence>
<feature type="compositionally biased region" description="Polar residues" evidence="2">
    <location>
        <begin position="131"/>
        <end position="143"/>
    </location>
</feature>
<comment type="caution">
    <text evidence="3">The sequence shown here is derived from an EMBL/GenBank/DDBJ whole genome shotgun (WGS) entry which is preliminary data.</text>
</comment>
<accession>A0A1G4IGA5</accession>
<protein>
    <recommendedName>
        <fullName evidence="5">EF-hand domain-containing protein</fullName>
    </recommendedName>
</protein>
<proteinExistence type="predicted"/>
<feature type="coiled-coil region" evidence="1">
    <location>
        <begin position="300"/>
        <end position="355"/>
    </location>
</feature>
<dbReference type="AlphaFoldDB" id="A0A1G4IGA5"/>
<dbReference type="Proteomes" id="UP000195570">
    <property type="component" value="Unassembled WGS sequence"/>
</dbReference>
<dbReference type="InterPro" id="IPR011992">
    <property type="entry name" value="EF-hand-dom_pair"/>
</dbReference>
<evidence type="ECO:0000313" key="4">
    <source>
        <dbReference type="Proteomes" id="UP000195570"/>
    </source>
</evidence>
<reference evidence="3" key="1">
    <citation type="submission" date="2016-09" db="EMBL/GenBank/DDBJ databases">
        <authorList>
            <person name="Hebert L."/>
            <person name="Moumen B."/>
        </authorList>
    </citation>
    <scope>NUCLEOTIDE SEQUENCE [LARGE SCALE GENOMIC DNA]</scope>
    <source>
        <strain evidence="3">OVI</strain>
    </source>
</reference>
<sequence>MVFILLACSDICGKKVNVTLPFERPPESLDELYRVVEQLFRGEETDIKRTVDGGEYRTRPSEPFTCRRIQRFDDETRTWVEVTSEKQLAPYDQLYVFRKNATRADISTERELPEPRSSIHFPQTDGRLNGLYTSNANRRASTATVSHLTSSPHTPTTQQQTASSSRRGGESRRYSLSREREKSRVTSSSCVPECIGGNGSPQGFDINARADKVVRKHVEAVYSIGDACKKGYLTAREFQGIFRSCHIDFPFDAIDDIYRVFADDRDGDRAMTIRNFYEFAHSFNQTVNIAYARFSNERRQQVVEQEQRGAESALEELQKQKRILEERLEEMQKQIVKEQERRARLQNEADELRMSRDPSLREEEQRLLEKEVSVFQYRKKLLQEEVDYEKLVAERRRRSAAVMGHTKMLPQTFKYGYDIHD</sequence>
<keyword evidence="1" id="KW-0175">Coiled coil</keyword>
<gene>
    <name evidence="3" type="ORF">TEOVI_000276600</name>
</gene>
<evidence type="ECO:0000256" key="2">
    <source>
        <dbReference type="SAM" id="MobiDB-lite"/>
    </source>
</evidence>
<feature type="compositionally biased region" description="Low complexity" evidence="2">
    <location>
        <begin position="144"/>
        <end position="166"/>
    </location>
</feature>
<name>A0A1G4IGA5_TRYEQ</name>